<name>A0A381T3A6_9ZZZZ</name>
<protein>
    <recommendedName>
        <fullName evidence="1">Fe/B12 periplasmic-binding domain-containing protein</fullName>
    </recommendedName>
</protein>
<evidence type="ECO:0000259" key="1">
    <source>
        <dbReference type="PROSITE" id="PS50983"/>
    </source>
</evidence>
<proteinExistence type="predicted"/>
<dbReference type="PANTHER" id="PTHR42860">
    <property type="entry name" value="VITAMIN B12-BINDING PROTEIN"/>
    <property type="match status" value="1"/>
</dbReference>
<gene>
    <name evidence="2" type="ORF">METZ01_LOCUS63048</name>
</gene>
<evidence type="ECO:0000313" key="2">
    <source>
        <dbReference type="EMBL" id="SVA10194.1"/>
    </source>
</evidence>
<dbReference type="SUPFAM" id="SSF53807">
    <property type="entry name" value="Helical backbone' metal receptor"/>
    <property type="match status" value="1"/>
</dbReference>
<dbReference type="PROSITE" id="PS50983">
    <property type="entry name" value="FE_B12_PBP"/>
    <property type="match status" value="1"/>
</dbReference>
<dbReference type="Gene3D" id="3.40.50.1980">
    <property type="entry name" value="Nitrogenase molybdenum iron protein domain"/>
    <property type="match status" value="2"/>
</dbReference>
<reference evidence="2" key="1">
    <citation type="submission" date="2018-05" db="EMBL/GenBank/DDBJ databases">
        <authorList>
            <person name="Lanie J.A."/>
            <person name="Ng W.-L."/>
            <person name="Kazmierczak K.M."/>
            <person name="Andrzejewski T.M."/>
            <person name="Davidsen T.M."/>
            <person name="Wayne K.J."/>
            <person name="Tettelin H."/>
            <person name="Glass J.I."/>
            <person name="Rusch D."/>
            <person name="Podicherti R."/>
            <person name="Tsui H.-C.T."/>
            <person name="Winkler M.E."/>
        </authorList>
    </citation>
    <scope>NUCLEOTIDE SEQUENCE</scope>
</reference>
<dbReference type="InterPro" id="IPR051030">
    <property type="entry name" value="Vitamin_B12-ABC_binding"/>
</dbReference>
<dbReference type="PANTHER" id="PTHR42860:SF1">
    <property type="entry name" value="VITAMIN B12-BINDING PROTEIN"/>
    <property type="match status" value="1"/>
</dbReference>
<accession>A0A381T3A6</accession>
<dbReference type="InterPro" id="IPR002491">
    <property type="entry name" value="ABC_transptr_periplasmic_BD"/>
</dbReference>
<organism evidence="2">
    <name type="scientific">marine metagenome</name>
    <dbReference type="NCBI Taxonomy" id="408172"/>
    <lineage>
        <taxon>unclassified sequences</taxon>
        <taxon>metagenomes</taxon>
        <taxon>ecological metagenomes</taxon>
    </lineage>
</organism>
<dbReference type="AlphaFoldDB" id="A0A381T3A6"/>
<sequence>MNIATLLPSATEIVCALGLEKKLVGISHECDFPASIAGLPKLTSSSIGKHDSSENIHHKVETLLKKSLSIYDLDLELLKTLRPDYLITQDLCDVCAVSFSQVVEACNKVLNSDTKIISLRPQNLNDIWEDVRKVARELDAMPAYEAFKMDVDQRINYIANKIPVPSSVKRSVLTIEWYGPVMIGGLWIPEMIEIAGGSCLMAAPGEKARTVTRENLNEINPDVVIVKPCGYKLEQTLQELEMINKNVPLENWKAYKNNNIFIADGNAYFNRPGPRILDSLEILSYCLYPEIFPEFLKKYGQSLVRLSQDLKVSSN</sequence>
<dbReference type="Pfam" id="PF01497">
    <property type="entry name" value="Peripla_BP_2"/>
    <property type="match status" value="1"/>
</dbReference>
<feature type="domain" description="Fe/B12 periplasmic-binding" evidence="1">
    <location>
        <begin position="2"/>
        <end position="291"/>
    </location>
</feature>
<dbReference type="EMBL" id="UINC01003902">
    <property type="protein sequence ID" value="SVA10194.1"/>
    <property type="molecule type" value="Genomic_DNA"/>
</dbReference>